<feature type="chain" id="PRO_5037626250" description="T9SS type A sorting domain-containing protein" evidence="1">
    <location>
        <begin position="20"/>
        <end position="407"/>
    </location>
</feature>
<evidence type="ECO:0000256" key="1">
    <source>
        <dbReference type="SAM" id="SignalP"/>
    </source>
</evidence>
<dbReference type="InterPro" id="IPR036691">
    <property type="entry name" value="Endo/exonu/phosph_ase_sf"/>
</dbReference>
<dbReference type="EMBL" id="VGIY01000021">
    <property type="protein sequence ID" value="MBM3316545.1"/>
    <property type="molecule type" value="Genomic_DNA"/>
</dbReference>
<comment type="caution">
    <text evidence="4">The sequence shown here is derived from an EMBL/GenBank/DDBJ whole genome shotgun (WGS) entry which is preliminary data.</text>
</comment>
<feature type="signal peptide" evidence="1">
    <location>
        <begin position="1"/>
        <end position="19"/>
    </location>
</feature>
<dbReference type="GO" id="GO:0003824">
    <property type="term" value="F:catalytic activity"/>
    <property type="evidence" value="ECO:0007669"/>
    <property type="project" value="InterPro"/>
</dbReference>
<evidence type="ECO:0000259" key="2">
    <source>
        <dbReference type="Pfam" id="PF03372"/>
    </source>
</evidence>
<evidence type="ECO:0000313" key="5">
    <source>
        <dbReference type="Proteomes" id="UP000748308"/>
    </source>
</evidence>
<evidence type="ECO:0000313" key="4">
    <source>
        <dbReference type="EMBL" id="MBM3316545.1"/>
    </source>
</evidence>
<protein>
    <recommendedName>
        <fullName evidence="6">T9SS type A sorting domain-containing protein</fullName>
    </recommendedName>
</protein>
<evidence type="ECO:0008006" key="6">
    <source>
        <dbReference type="Google" id="ProtNLM"/>
    </source>
</evidence>
<dbReference type="Gene3D" id="2.60.40.4070">
    <property type="match status" value="1"/>
</dbReference>
<keyword evidence="1" id="KW-0732">Signal</keyword>
<dbReference type="Pfam" id="PF03372">
    <property type="entry name" value="Exo_endo_phos"/>
    <property type="match status" value="1"/>
</dbReference>
<dbReference type="InterPro" id="IPR005135">
    <property type="entry name" value="Endo/exonuclease/phosphatase"/>
</dbReference>
<dbReference type="AlphaFoldDB" id="A0A938BPT1"/>
<gene>
    <name evidence="4" type="ORF">FJY75_01705</name>
</gene>
<dbReference type="InterPro" id="IPR025965">
    <property type="entry name" value="FlgD/Vpr_Ig-like"/>
</dbReference>
<organism evidence="4 5">
    <name type="scientific">Eiseniibacteriota bacterium</name>
    <dbReference type="NCBI Taxonomy" id="2212470"/>
    <lineage>
        <taxon>Bacteria</taxon>
        <taxon>Candidatus Eiseniibacteriota</taxon>
    </lineage>
</organism>
<dbReference type="SUPFAM" id="SSF56219">
    <property type="entry name" value="DNase I-like"/>
    <property type="match status" value="1"/>
</dbReference>
<feature type="domain" description="Endonuclease/exonuclease/phosphatase" evidence="2">
    <location>
        <begin position="26"/>
        <end position="246"/>
    </location>
</feature>
<dbReference type="Proteomes" id="UP000748308">
    <property type="component" value="Unassembled WGS sequence"/>
</dbReference>
<evidence type="ECO:0000259" key="3">
    <source>
        <dbReference type="Pfam" id="PF13860"/>
    </source>
</evidence>
<name>A0A938BPT1_UNCEI</name>
<dbReference type="Gene3D" id="3.60.10.10">
    <property type="entry name" value="Endonuclease/exonuclease/phosphatase"/>
    <property type="match status" value="1"/>
</dbReference>
<accession>A0A938BPT1</accession>
<reference evidence="4" key="1">
    <citation type="submission" date="2019-03" db="EMBL/GenBank/DDBJ databases">
        <title>Lake Tanganyika Metagenome-Assembled Genomes (MAGs).</title>
        <authorList>
            <person name="Tran P."/>
        </authorList>
    </citation>
    <scope>NUCLEOTIDE SEQUENCE</scope>
    <source>
        <strain evidence="4">M_DeepCast_400m_m2_100</strain>
    </source>
</reference>
<sequence length="407" mass="43449">MQRTVLALVLLLCVPGAGAEELTFTTWNLLNYPGGDGLARAPHFRTVLTQVAPDILVVQEIQTETGVAHFLTHVLGQIEPGAWTSGPFHNGYDTDRALFIRAGCVEVVASGWLSTALRTIDWWHLYWPATGEEFRVYTLHLKASQGYEQQRLAECTILRTALAGLDEGLPFLVAGDYNIYTATEPAYQHLTAEGPGRLFDPIDQEGHWHDNPAYAAIHTQSTRTTSFGGGATGGMDDRFDLILVAAELLDGSGLEILPDTYTAFGNDGAHFNQSIIENGNAAVPYEVAEALHLSSDHLPVFALLRAGPTADLVWLPPSTRLSVGPNPASGPTTLRFTLGSSDPAALGIYDAAGRLVGRWPGAGRAGTHEWVWNGGGADGRPAGPGVYYARLAGGGGTSVARIVRIGD</sequence>
<dbReference type="Pfam" id="PF13860">
    <property type="entry name" value="FlgD_ig"/>
    <property type="match status" value="1"/>
</dbReference>
<feature type="domain" description="FlgD/Vpr Ig-like" evidence="3">
    <location>
        <begin position="332"/>
        <end position="391"/>
    </location>
</feature>
<proteinExistence type="predicted"/>